<dbReference type="Proteomes" id="UP001152523">
    <property type="component" value="Unassembled WGS sequence"/>
</dbReference>
<evidence type="ECO:0000313" key="2">
    <source>
        <dbReference type="Proteomes" id="UP001152523"/>
    </source>
</evidence>
<dbReference type="Pfam" id="PF09778">
    <property type="entry name" value="Guanylate_cyc_2"/>
    <property type="match status" value="1"/>
</dbReference>
<sequence length="266" mass="30407">MWSVFVLFNKFSGPKEEKVLKSDVDKLDLIGDFPFIHSPNDTYLSRSFSIEVPHINQLHTWDCGLACVAMVLRTLGFVDCTTGELEELCCTRSVWTVDLAYLLQKYSADFYYFTVTLGANPNFSMETFYKEQLPSDLVRVNMLFRRAREAGINIECRSISAEEMSLLILSRNYIAIALVDQFKLSHSWLEDLCVASICNDRPGYIGHYVVICGYDEDTDTFEIRDPASSQKHERVSSRCLEEARKSFGTDEDLLLIRLTNDNPNSP</sequence>
<comment type="caution">
    <text evidence="1">The sequence shown here is derived from an EMBL/GenBank/DDBJ whole genome shotgun (WGS) entry which is preliminary data.</text>
</comment>
<dbReference type="InterPro" id="IPR018616">
    <property type="entry name" value="GUCD1"/>
</dbReference>
<evidence type="ECO:0000313" key="1">
    <source>
        <dbReference type="EMBL" id="CAH9127163.1"/>
    </source>
</evidence>
<protein>
    <recommendedName>
        <fullName evidence="3">Guanylyl cyclase</fullName>
    </recommendedName>
</protein>
<dbReference type="AlphaFoldDB" id="A0AAV0EV42"/>
<dbReference type="Gene3D" id="3.90.70.10">
    <property type="entry name" value="Cysteine proteinases"/>
    <property type="match status" value="1"/>
</dbReference>
<accession>A0AAV0EV42</accession>
<evidence type="ECO:0008006" key="3">
    <source>
        <dbReference type="Google" id="ProtNLM"/>
    </source>
</evidence>
<dbReference type="PANTHER" id="PTHR31400:SF1">
    <property type="entry name" value="PROTEIN GUCD1"/>
    <property type="match status" value="1"/>
</dbReference>
<name>A0AAV0EV42_9ASTE</name>
<dbReference type="PANTHER" id="PTHR31400">
    <property type="entry name" value="GUANYLYL CYCLASE DOMAIN CONTAINING PROTEIN 1 GUCD1"/>
    <property type="match status" value="1"/>
</dbReference>
<organism evidence="1 2">
    <name type="scientific">Cuscuta epithymum</name>
    <dbReference type="NCBI Taxonomy" id="186058"/>
    <lineage>
        <taxon>Eukaryota</taxon>
        <taxon>Viridiplantae</taxon>
        <taxon>Streptophyta</taxon>
        <taxon>Embryophyta</taxon>
        <taxon>Tracheophyta</taxon>
        <taxon>Spermatophyta</taxon>
        <taxon>Magnoliopsida</taxon>
        <taxon>eudicotyledons</taxon>
        <taxon>Gunneridae</taxon>
        <taxon>Pentapetalae</taxon>
        <taxon>asterids</taxon>
        <taxon>lamiids</taxon>
        <taxon>Solanales</taxon>
        <taxon>Convolvulaceae</taxon>
        <taxon>Cuscuteae</taxon>
        <taxon>Cuscuta</taxon>
        <taxon>Cuscuta subgen. Cuscuta</taxon>
    </lineage>
</organism>
<keyword evidence="2" id="KW-1185">Reference proteome</keyword>
<gene>
    <name evidence="1" type="ORF">CEPIT_LOCUS28101</name>
</gene>
<reference evidence="1" key="1">
    <citation type="submission" date="2022-07" db="EMBL/GenBank/DDBJ databases">
        <authorList>
            <person name="Macas J."/>
            <person name="Novak P."/>
            <person name="Neumann P."/>
        </authorList>
    </citation>
    <scope>NUCLEOTIDE SEQUENCE</scope>
</reference>
<dbReference type="EMBL" id="CAMAPF010000945">
    <property type="protein sequence ID" value="CAH9127163.1"/>
    <property type="molecule type" value="Genomic_DNA"/>
</dbReference>
<proteinExistence type="predicted"/>